<sequence>EKINVSTDKKTGRRSDPFYAVLRITAVLSLWRSRCPQ</sequence>
<gene>
    <name evidence="1" type="ORF">GBY29_22400</name>
</gene>
<dbReference type="AlphaFoldDB" id="A0A6Y1UJU1"/>
<protein>
    <submittedName>
        <fullName evidence="1">ABC transporter ATP-binding protein</fullName>
    </submittedName>
</protein>
<reference evidence="1" key="1">
    <citation type="journal article" date="2018" name="Genome Biol.">
        <title>SKESA: strategic k-mer extension for scrupulous assemblies.</title>
        <authorList>
            <person name="Souvorov A."/>
            <person name="Agarwala R."/>
            <person name="Lipman D.J."/>
        </authorList>
    </citation>
    <scope>NUCLEOTIDE SEQUENCE</scope>
    <source>
        <strain evidence="1">Salmonella enterica</strain>
    </source>
</reference>
<proteinExistence type="predicted"/>
<dbReference type="GO" id="GO:0005524">
    <property type="term" value="F:ATP binding"/>
    <property type="evidence" value="ECO:0007669"/>
    <property type="project" value="UniProtKB-KW"/>
</dbReference>
<comment type="caution">
    <text evidence="1">The sequence shown here is derived from an EMBL/GenBank/DDBJ whole genome shotgun (WGS) entry which is preliminary data.</text>
</comment>
<reference evidence="1" key="2">
    <citation type="submission" date="2019-10" db="EMBL/GenBank/DDBJ databases">
        <authorList>
            <consortium name="NCBI Pathogen Detection Project"/>
        </authorList>
    </citation>
    <scope>NUCLEOTIDE SEQUENCE</scope>
    <source>
        <strain evidence="1">Salmonella enterica</strain>
    </source>
</reference>
<feature type="non-terminal residue" evidence="1">
    <location>
        <position position="1"/>
    </location>
</feature>
<keyword evidence="1" id="KW-0547">Nucleotide-binding</keyword>
<organism evidence="1">
    <name type="scientific">Salmonella diarizonae</name>
    <dbReference type="NCBI Taxonomy" id="59204"/>
    <lineage>
        <taxon>Bacteria</taxon>
        <taxon>Pseudomonadati</taxon>
        <taxon>Pseudomonadota</taxon>
        <taxon>Gammaproteobacteria</taxon>
        <taxon>Enterobacterales</taxon>
        <taxon>Enterobacteriaceae</taxon>
        <taxon>Salmonella</taxon>
    </lineage>
</organism>
<dbReference type="EMBL" id="DAAGPR010000101">
    <property type="protein sequence ID" value="HAB4052469.1"/>
    <property type="molecule type" value="Genomic_DNA"/>
</dbReference>
<keyword evidence="1" id="KW-0067">ATP-binding</keyword>
<accession>A0A6Y1UJU1</accession>
<name>A0A6Y1UJU1_SALDZ</name>
<evidence type="ECO:0000313" key="1">
    <source>
        <dbReference type="EMBL" id="HAB4052469.1"/>
    </source>
</evidence>